<evidence type="ECO:0008006" key="4">
    <source>
        <dbReference type="Google" id="ProtNLM"/>
    </source>
</evidence>
<proteinExistence type="predicted"/>
<dbReference type="RefSeq" id="WP_296940181.1">
    <property type="nucleotide sequence ID" value="NZ_LT599032.1"/>
</dbReference>
<dbReference type="InterPro" id="IPR008928">
    <property type="entry name" value="6-hairpin_glycosidase_sf"/>
</dbReference>
<evidence type="ECO:0000256" key="2">
    <source>
        <dbReference type="SAM" id="SignalP"/>
    </source>
</evidence>
<accession>A0A212JCX1</accession>
<protein>
    <recommendedName>
        <fullName evidence="4">Glycosyl hydrolase family 88</fullName>
    </recommendedName>
</protein>
<reference evidence="3" key="1">
    <citation type="submission" date="2016-04" db="EMBL/GenBank/DDBJ databases">
        <authorList>
            <person name="Evans L.H."/>
            <person name="Alamgir A."/>
            <person name="Owens N."/>
            <person name="Weber N.D."/>
            <person name="Virtaneva K."/>
            <person name="Barbian K."/>
            <person name="Babar A."/>
            <person name="Rosenke K."/>
        </authorList>
    </citation>
    <scope>NUCLEOTIDE SEQUENCE</scope>
    <source>
        <strain evidence="3">86-1</strain>
    </source>
</reference>
<sequence>MKSVKKLSMQFILLLFCITTFAQGSYNKDVFSKKYIKDKIEKVSLWQLNNPSERDMRHWTNATFYSGLFSAWQTTKNKSLYQALMGMGDSQNWKPYNRWFHADDIAICQTYLDLYHKEKKIAMIQPTIDVINKFVAKPYPSKKDIEKIKLWWCDALFMVPPVFVKLTKETSDKSYLAFNDIYYKECYDLLYNKEESLFARDLNYVIKEDGSTRREKNGELIFWSRGNGWVMGGLALVLTDLPSTYKERPFYEQLFKEIAARIAKLQPEDGLWRTSLLDTESYSNGEVSGSAFFCYALAWGINNGLLDESYLPVVKKSWIALIQCVNDEGRVGWVQPITDSPQAKFSADSSSESYGPGAFLLAASEVIKLKK</sequence>
<dbReference type="EMBL" id="FLUM01000001">
    <property type="protein sequence ID" value="SBV97281.1"/>
    <property type="molecule type" value="Genomic_DNA"/>
</dbReference>
<dbReference type="Pfam" id="PF07470">
    <property type="entry name" value="Glyco_hydro_88"/>
    <property type="match status" value="1"/>
</dbReference>
<evidence type="ECO:0000313" key="3">
    <source>
        <dbReference type="EMBL" id="SBV97281.1"/>
    </source>
</evidence>
<name>A0A212JCX1_9BACT</name>
<dbReference type="PANTHER" id="PTHR33886:SF8">
    <property type="entry name" value="UNSATURATED RHAMNOGALACTURONAN HYDROLASE (EUROFUNG)"/>
    <property type="match status" value="1"/>
</dbReference>
<dbReference type="InterPro" id="IPR010905">
    <property type="entry name" value="Glyco_hydro_88"/>
</dbReference>
<gene>
    <name evidence="3" type="ORF">KL86DYS1_11869</name>
</gene>
<dbReference type="GO" id="GO:0005975">
    <property type="term" value="P:carbohydrate metabolic process"/>
    <property type="evidence" value="ECO:0007669"/>
    <property type="project" value="InterPro"/>
</dbReference>
<dbReference type="AlphaFoldDB" id="A0A212JCX1"/>
<dbReference type="GO" id="GO:0016787">
    <property type="term" value="F:hydrolase activity"/>
    <property type="evidence" value="ECO:0007669"/>
    <property type="project" value="UniProtKB-KW"/>
</dbReference>
<feature type="signal peptide" evidence="2">
    <location>
        <begin position="1"/>
        <end position="22"/>
    </location>
</feature>
<dbReference type="PANTHER" id="PTHR33886">
    <property type="entry name" value="UNSATURATED RHAMNOGALACTURONAN HYDROLASE (EUROFUNG)"/>
    <property type="match status" value="1"/>
</dbReference>
<dbReference type="InterPro" id="IPR012341">
    <property type="entry name" value="6hp_glycosidase-like_sf"/>
</dbReference>
<organism evidence="3">
    <name type="scientific">uncultured Dysgonomonas sp</name>
    <dbReference type="NCBI Taxonomy" id="206096"/>
    <lineage>
        <taxon>Bacteria</taxon>
        <taxon>Pseudomonadati</taxon>
        <taxon>Bacteroidota</taxon>
        <taxon>Bacteroidia</taxon>
        <taxon>Bacteroidales</taxon>
        <taxon>Dysgonomonadaceae</taxon>
        <taxon>Dysgonomonas</taxon>
        <taxon>environmental samples</taxon>
    </lineage>
</organism>
<keyword evidence="2" id="KW-0732">Signal</keyword>
<feature type="chain" id="PRO_5012148818" description="Glycosyl hydrolase family 88" evidence="2">
    <location>
        <begin position="23"/>
        <end position="371"/>
    </location>
</feature>
<keyword evidence="1" id="KW-0378">Hydrolase</keyword>
<dbReference type="SUPFAM" id="SSF48208">
    <property type="entry name" value="Six-hairpin glycosidases"/>
    <property type="match status" value="1"/>
</dbReference>
<dbReference type="Gene3D" id="1.50.10.10">
    <property type="match status" value="1"/>
</dbReference>
<dbReference type="InterPro" id="IPR052043">
    <property type="entry name" value="PolySaccharide_Degr_Enz"/>
</dbReference>
<evidence type="ECO:0000256" key="1">
    <source>
        <dbReference type="ARBA" id="ARBA00022801"/>
    </source>
</evidence>